<reference evidence="3 4" key="1">
    <citation type="submission" date="2016-03" db="EMBL/GenBank/DDBJ databases">
        <title>Pediococcus and Lactobacillus from brewery environment - whole genome sequencing and assembly.</title>
        <authorList>
            <person name="Behr J."/>
            <person name="Geissler A.J."/>
            <person name="Vogel R.F."/>
        </authorList>
    </citation>
    <scope>NUCLEOTIDE SEQUENCE [LARGE SCALE GENOMIC DNA]</scope>
    <source>
        <strain evidence="3 4">TMW 1.1989</strain>
    </source>
</reference>
<dbReference type="KEGG" id="lbt:AYR52_05230"/>
<dbReference type="InterPro" id="IPR016979">
    <property type="entry name" value="DUF2129"/>
</dbReference>
<name>A0A192H415_9LACO</name>
<keyword evidence="1 2" id="KW-0963">Cytoplasm</keyword>
<comment type="subcellular location">
    <subcellularLocation>
        <location evidence="2">Cytoplasm</location>
    </subcellularLocation>
</comment>
<dbReference type="GO" id="GO:0005737">
    <property type="term" value="C:cytoplasm"/>
    <property type="evidence" value="ECO:0007669"/>
    <property type="project" value="UniProtKB-SubCell"/>
</dbReference>
<evidence type="ECO:0000313" key="3">
    <source>
        <dbReference type="EMBL" id="ANK63110.1"/>
    </source>
</evidence>
<proteinExistence type="inferred from homology"/>
<dbReference type="HAMAP" id="MF_01126">
    <property type="entry name" value="UPF0298"/>
    <property type="match status" value="1"/>
</dbReference>
<dbReference type="OrthoDB" id="2990788at2"/>
<organism evidence="3 4">
    <name type="scientific">Loigolactobacillus backii</name>
    <dbReference type="NCBI Taxonomy" id="375175"/>
    <lineage>
        <taxon>Bacteria</taxon>
        <taxon>Bacillati</taxon>
        <taxon>Bacillota</taxon>
        <taxon>Bacilli</taxon>
        <taxon>Lactobacillales</taxon>
        <taxon>Lactobacillaceae</taxon>
        <taxon>Loigolactobacillus</taxon>
    </lineage>
</organism>
<sequence length="112" mass="13433">MAFEVTPRQGIVVWLYSMKQIKQLRRFGIIYYSSRKMKYVYLYVDQAIAEQTLQQLKKLHFVKRAEVSHRPELDMNFGDRVGKLDDFETSNRETNETRVLLTTQDLRKENKI</sequence>
<dbReference type="EMBL" id="CP014873">
    <property type="protein sequence ID" value="ANK63110.1"/>
    <property type="molecule type" value="Genomic_DNA"/>
</dbReference>
<dbReference type="GeneID" id="42982640"/>
<evidence type="ECO:0000313" key="4">
    <source>
        <dbReference type="Proteomes" id="UP000078582"/>
    </source>
</evidence>
<protein>
    <recommendedName>
        <fullName evidence="2">UPF0298 protein AYR53_10260</fullName>
    </recommendedName>
</protein>
<comment type="similarity">
    <text evidence="2">Belongs to the UPF0298 family.</text>
</comment>
<evidence type="ECO:0000256" key="1">
    <source>
        <dbReference type="ARBA" id="ARBA00022490"/>
    </source>
</evidence>
<keyword evidence="4" id="KW-1185">Reference proteome</keyword>
<dbReference type="AlphaFoldDB" id="A0A192H415"/>
<dbReference type="Pfam" id="PF09902">
    <property type="entry name" value="DUF2129"/>
    <property type="match status" value="1"/>
</dbReference>
<dbReference type="Proteomes" id="UP000078582">
    <property type="component" value="Chromosome"/>
</dbReference>
<evidence type="ECO:0000256" key="2">
    <source>
        <dbReference type="HAMAP-Rule" id="MF_01126"/>
    </source>
</evidence>
<gene>
    <name evidence="3" type="ORF">AYR53_10260</name>
</gene>
<dbReference type="STRING" id="375175.AYR53_10260"/>
<dbReference type="RefSeq" id="WP_068224768.1">
    <property type="nucleotide sequence ID" value="NZ_CP014623.1"/>
</dbReference>
<accession>A0A192H415</accession>